<comment type="caution">
    <text evidence="4">The sequence shown here is derived from an EMBL/GenBank/DDBJ whole genome shotgun (WGS) entry which is preliminary data.</text>
</comment>
<dbReference type="AlphaFoldDB" id="A0A816F9K2"/>
<name>A0A816F9K2_9BILA</name>
<dbReference type="EMBL" id="CAJNOM010001418">
    <property type="protein sequence ID" value="CAF1607222.1"/>
    <property type="molecule type" value="Genomic_DNA"/>
</dbReference>
<dbReference type="Proteomes" id="UP000663832">
    <property type="component" value="Unassembled WGS sequence"/>
</dbReference>
<gene>
    <name evidence="1" type="ORF">BJG266_LOCUS36519</name>
    <name evidence="2" type="ORF">BJG266_LOCUS45729</name>
    <name evidence="3" type="ORF">QVE165_LOCUS53501</name>
    <name evidence="4" type="ORF">QVE165_LOCUS62751</name>
</gene>
<organism evidence="4 5">
    <name type="scientific">Adineta steineri</name>
    <dbReference type="NCBI Taxonomy" id="433720"/>
    <lineage>
        <taxon>Eukaryota</taxon>
        <taxon>Metazoa</taxon>
        <taxon>Spiralia</taxon>
        <taxon>Gnathifera</taxon>
        <taxon>Rotifera</taxon>
        <taxon>Eurotatoria</taxon>
        <taxon>Bdelloidea</taxon>
        <taxon>Adinetida</taxon>
        <taxon>Adinetidae</taxon>
        <taxon>Adineta</taxon>
    </lineage>
</organism>
<protein>
    <submittedName>
        <fullName evidence="4">Uncharacterized protein</fullName>
    </submittedName>
</protein>
<dbReference type="EMBL" id="CAJNOM010004739">
    <property type="protein sequence ID" value="CAF1658380.1"/>
    <property type="molecule type" value="Genomic_DNA"/>
</dbReference>
<accession>A0A816F9K2</accession>
<reference evidence="4" key="1">
    <citation type="submission" date="2021-02" db="EMBL/GenBank/DDBJ databases">
        <authorList>
            <person name="Nowell W R."/>
        </authorList>
    </citation>
    <scope>NUCLEOTIDE SEQUENCE</scope>
</reference>
<sequence length="76" mass="9185">MLTTDTNDRLITYLKHLYDENCSLKQMIRAYNILKQQFQNLLNQHLQLINIALQCSSVIEIMKKSDLYSFHEYQRF</sequence>
<evidence type="ECO:0000313" key="4">
    <source>
        <dbReference type="EMBL" id="CAF1658380.1"/>
    </source>
</evidence>
<evidence type="ECO:0000313" key="1">
    <source>
        <dbReference type="EMBL" id="CAF1380073.1"/>
    </source>
</evidence>
<evidence type="ECO:0000313" key="3">
    <source>
        <dbReference type="EMBL" id="CAF1607222.1"/>
    </source>
</evidence>
<evidence type="ECO:0000313" key="2">
    <source>
        <dbReference type="EMBL" id="CAF1543400.1"/>
    </source>
</evidence>
<dbReference type="Proteomes" id="UP000663877">
    <property type="component" value="Unassembled WGS sequence"/>
</dbReference>
<dbReference type="EMBL" id="CAJNOI010001077">
    <property type="protein sequence ID" value="CAF1380073.1"/>
    <property type="molecule type" value="Genomic_DNA"/>
</dbReference>
<proteinExistence type="predicted"/>
<dbReference type="OrthoDB" id="10168054at2759"/>
<dbReference type="EMBL" id="CAJNOI010004352">
    <property type="protein sequence ID" value="CAF1543400.1"/>
    <property type="molecule type" value="Genomic_DNA"/>
</dbReference>
<evidence type="ECO:0000313" key="5">
    <source>
        <dbReference type="Proteomes" id="UP000663832"/>
    </source>
</evidence>
<keyword evidence="5" id="KW-1185">Reference proteome</keyword>